<organism evidence="1 2">
    <name type="scientific">Cytospora mali</name>
    <name type="common">Apple Valsa canker fungus</name>
    <name type="synonym">Valsa mali</name>
    <dbReference type="NCBI Taxonomy" id="578113"/>
    <lineage>
        <taxon>Eukaryota</taxon>
        <taxon>Fungi</taxon>
        <taxon>Dikarya</taxon>
        <taxon>Ascomycota</taxon>
        <taxon>Pezizomycotina</taxon>
        <taxon>Sordariomycetes</taxon>
        <taxon>Sordariomycetidae</taxon>
        <taxon>Diaporthales</taxon>
        <taxon>Cytosporaceae</taxon>
        <taxon>Cytospora</taxon>
    </lineage>
</organism>
<sequence>MTSRNGNIEFARSLAEVDADEGTTPPSRAIASLAVVLTHATGFGHSRGLLKECLFQKHLDFAEVQIYVS</sequence>
<dbReference type="Proteomes" id="UP000078559">
    <property type="component" value="Chromosome 4"/>
</dbReference>
<accession>A0A194VYX8</accession>
<dbReference type="EMBL" id="CM003101">
    <property type="protein sequence ID" value="KUI69000.1"/>
    <property type="molecule type" value="Genomic_DNA"/>
</dbReference>
<keyword evidence="2" id="KW-1185">Reference proteome</keyword>
<reference evidence="1" key="1">
    <citation type="submission" date="2014-12" db="EMBL/GenBank/DDBJ databases">
        <title>Genome Sequence of Valsa Canker Pathogens Uncovers a Specific Adaption of Colonization on Woody Bark.</title>
        <authorList>
            <person name="Yin Z."/>
            <person name="Liu H."/>
            <person name="Gao X."/>
            <person name="Li Z."/>
            <person name="Song N."/>
            <person name="Ke X."/>
            <person name="Dai Q."/>
            <person name="Wu Y."/>
            <person name="Sun Y."/>
            <person name="Xu J.-R."/>
            <person name="Kang Z.K."/>
            <person name="Wang L."/>
            <person name="Huang L."/>
        </authorList>
    </citation>
    <scope>NUCLEOTIDE SEQUENCE [LARGE SCALE GENOMIC DNA]</scope>
    <source>
        <strain evidence="1">03-8</strain>
    </source>
</reference>
<protein>
    <submittedName>
        <fullName evidence="1">Uncharacterized protein</fullName>
    </submittedName>
</protein>
<name>A0A194VYX8_CYTMA</name>
<evidence type="ECO:0000313" key="2">
    <source>
        <dbReference type="Proteomes" id="UP000078559"/>
    </source>
</evidence>
<proteinExistence type="predicted"/>
<evidence type="ECO:0000313" key="1">
    <source>
        <dbReference type="EMBL" id="KUI69000.1"/>
    </source>
</evidence>
<dbReference type="AlphaFoldDB" id="A0A194VYX8"/>
<gene>
    <name evidence="1" type="ORF">VM1G_11545</name>
</gene>